<protein>
    <submittedName>
        <fullName evidence="1">Uncharacterized protein</fullName>
    </submittedName>
</protein>
<name>A0A9R1WH38_LACSA</name>
<dbReference type="AlphaFoldDB" id="A0A9R1WH38"/>
<keyword evidence="2" id="KW-1185">Reference proteome</keyword>
<reference evidence="1 2" key="1">
    <citation type="journal article" date="2017" name="Nat. Commun.">
        <title>Genome assembly with in vitro proximity ligation data and whole-genome triplication in lettuce.</title>
        <authorList>
            <person name="Reyes-Chin-Wo S."/>
            <person name="Wang Z."/>
            <person name="Yang X."/>
            <person name="Kozik A."/>
            <person name="Arikit S."/>
            <person name="Song C."/>
            <person name="Xia L."/>
            <person name="Froenicke L."/>
            <person name="Lavelle D.O."/>
            <person name="Truco M.J."/>
            <person name="Xia R."/>
            <person name="Zhu S."/>
            <person name="Xu C."/>
            <person name="Xu H."/>
            <person name="Xu X."/>
            <person name="Cox K."/>
            <person name="Korf I."/>
            <person name="Meyers B.C."/>
            <person name="Michelmore R.W."/>
        </authorList>
    </citation>
    <scope>NUCLEOTIDE SEQUENCE [LARGE SCALE GENOMIC DNA]</scope>
    <source>
        <strain evidence="2">cv. Salinas</strain>
        <tissue evidence="1">Seedlings</tissue>
    </source>
</reference>
<sequence>MILFSIDQSLEPEIQVILSDNLVVAFSPLKTIGSNFMLCKKPLAVDEGGNGKPTMVRITKKNLGSWKPWFNKSHSFKISSH</sequence>
<comment type="caution">
    <text evidence="1">The sequence shown here is derived from an EMBL/GenBank/DDBJ whole genome shotgun (WGS) entry which is preliminary data.</text>
</comment>
<dbReference type="Proteomes" id="UP000235145">
    <property type="component" value="Unassembled WGS sequence"/>
</dbReference>
<dbReference type="EMBL" id="NBSK02000002">
    <property type="protein sequence ID" value="KAJ0223753.1"/>
    <property type="molecule type" value="Genomic_DNA"/>
</dbReference>
<evidence type="ECO:0000313" key="2">
    <source>
        <dbReference type="Proteomes" id="UP000235145"/>
    </source>
</evidence>
<gene>
    <name evidence="1" type="ORF">LSAT_V11C200085880</name>
</gene>
<proteinExistence type="predicted"/>
<evidence type="ECO:0000313" key="1">
    <source>
        <dbReference type="EMBL" id="KAJ0223753.1"/>
    </source>
</evidence>
<organism evidence="1 2">
    <name type="scientific">Lactuca sativa</name>
    <name type="common">Garden lettuce</name>
    <dbReference type="NCBI Taxonomy" id="4236"/>
    <lineage>
        <taxon>Eukaryota</taxon>
        <taxon>Viridiplantae</taxon>
        <taxon>Streptophyta</taxon>
        <taxon>Embryophyta</taxon>
        <taxon>Tracheophyta</taxon>
        <taxon>Spermatophyta</taxon>
        <taxon>Magnoliopsida</taxon>
        <taxon>eudicotyledons</taxon>
        <taxon>Gunneridae</taxon>
        <taxon>Pentapetalae</taxon>
        <taxon>asterids</taxon>
        <taxon>campanulids</taxon>
        <taxon>Asterales</taxon>
        <taxon>Asteraceae</taxon>
        <taxon>Cichorioideae</taxon>
        <taxon>Cichorieae</taxon>
        <taxon>Lactucinae</taxon>
        <taxon>Lactuca</taxon>
    </lineage>
</organism>
<accession>A0A9R1WH38</accession>